<dbReference type="PANTHER" id="PTHR36529:SF1">
    <property type="entry name" value="GLYCOSYLTRANSFERASE"/>
    <property type="match status" value="1"/>
</dbReference>
<dbReference type="eggNOG" id="ENOG502S8J2">
    <property type="taxonomic scope" value="Eukaryota"/>
</dbReference>
<dbReference type="Proteomes" id="UP000002729">
    <property type="component" value="Unassembled WGS sequence"/>
</dbReference>
<dbReference type="GeneID" id="20224569"/>
<dbReference type="InParanoid" id="F0Y888"/>
<dbReference type="SUPFAM" id="SSF53448">
    <property type="entry name" value="Nucleotide-diphospho-sugar transferases"/>
    <property type="match status" value="1"/>
</dbReference>
<dbReference type="InterPro" id="IPR018641">
    <property type="entry name" value="Trfase_1_rSAM/seldom-assoc"/>
</dbReference>
<dbReference type="Pfam" id="PF09837">
    <property type="entry name" value="DUF2064"/>
    <property type="match status" value="1"/>
</dbReference>
<reference evidence="1 2" key="1">
    <citation type="journal article" date="2011" name="Proc. Natl. Acad. Sci. U.S.A.">
        <title>Niche of harmful alga Aureococcus anophagefferens revealed through ecogenomics.</title>
        <authorList>
            <person name="Gobler C.J."/>
            <person name="Berry D.L."/>
            <person name="Dyhrman S.T."/>
            <person name="Wilhelm S.W."/>
            <person name="Salamov A."/>
            <person name="Lobanov A.V."/>
            <person name="Zhang Y."/>
            <person name="Collier J.L."/>
            <person name="Wurch L.L."/>
            <person name="Kustka A.B."/>
            <person name="Dill B.D."/>
            <person name="Shah M."/>
            <person name="VerBerkmoes N.C."/>
            <person name="Kuo A."/>
            <person name="Terry A."/>
            <person name="Pangilinan J."/>
            <person name="Lindquist E.A."/>
            <person name="Lucas S."/>
            <person name="Paulsen I.T."/>
            <person name="Hattenrath-Lehmann T.K."/>
            <person name="Talmage S.C."/>
            <person name="Walker E.A."/>
            <person name="Koch F."/>
            <person name="Burson A.M."/>
            <person name="Marcoval M.A."/>
            <person name="Tang Y.Z."/>
            <person name="Lecleir G.R."/>
            <person name="Coyne K.J."/>
            <person name="Berg G.M."/>
            <person name="Bertrand E.M."/>
            <person name="Saito M.A."/>
            <person name="Gladyshev V.N."/>
            <person name="Grigoriev I.V."/>
        </authorList>
    </citation>
    <scope>NUCLEOTIDE SEQUENCE [LARGE SCALE GENOMIC DNA]</scope>
    <source>
        <strain evidence="2">CCMP 1984</strain>
    </source>
</reference>
<dbReference type="OrthoDB" id="191769at2759"/>
<dbReference type="InterPro" id="IPR029044">
    <property type="entry name" value="Nucleotide-diphossugar_trans"/>
</dbReference>
<evidence type="ECO:0008006" key="3">
    <source>
        <dbReference type="Google" id="ProtNLM"/>
    </source>
</evidence>
<dbReference type="PANTHER" id="PTHR36529">
    <property type="entry name" value="SLL1095 PROTEIN"/>
    <property type="match status" value="1"/>
</dbReference>
<dbReference type="KEGG" id="aaf:AURANDRAFT_63915"/>
<protein>
    <recommendedName>
        <fullName evidence="3">Glycosyltransferase</fullName>
    </recommendedName>
</protein>
<dbReference type="AlphaFoldDB" id="F0Y888"/>
<keyword evidence="2" id="KW-1185">Reference proteome</keyword>
<evidence type="ECO:0000313" key="1">
    <source>
        <dbReference type="EMBL" id="EGB08562.1"/>
    </source>
</evidence>
<dbReference type="OMA" id="EHHTANA"/>
<organism evidence="2">
    <name type="scientific">Aureococcus anophagefferens</name>
    <name type="common">Harmful bloom alga</name>
    <dbReference type="NCBI Taxonomy" id="44056"/>
    <lineage>
        <taxon>Eukaryota</taxon>
        <taxon>Sar</taxon>
        <taxon>Stramenopiles</taxon>
        <taxon>Ochrophyta</taxon>
        <taxon>Pelagophyceae</taxon>
        <taxon>Pelagomonadales</taxon>
        <taxon>Pelagomonadaceae</taxon>
        <taxon>Aureococcus</taxon>
    </lineage>
</organism>
<proteinExistence type="predicted"/>
<name>F0Y888_AURAN</name>
<evidence type="ECO:0000313" key="2">
    <source>
        <dbReference type="Proteomes" id="UP000002729"/>
    </source>
</evidence>
<dbReference type="EMBL" id="GL833127">
    <property type="protein sequence ID" value="EGB08562.1"/>
    <property type="molecule type" value="Genomic_DNA"/>
</dbReference>
<dbReference type="Gene3D" id="3.90.550.10">
    <property type="entry name" value="Spore Coat Polysaccharide Biosynthesis Protein SpsA, Chain A"/>
    <property type="match status" value="1"/>
</dbReference>
<accession>F0Y888</accession>
<sequence>MAGLACACMPLPLESTDAVVVFLKVPTLHKTKTRLIPRFGAEGAYAIAQALAEDTLRRLGSSPLLDDARRVACFAPADGADRLERLAARAAVAGRFELSPMAPRDLASSDLGAALRAEYERVRATTPGAVVIVGMDAPDLPLDVVAGAATAARRGAAVVHDASDGGYVLLALPPGAPGDVFDGVEWSTDRTAASQRAALEARGVPLAARAGPPWPDVDEPGDVDALFARLNPTACPSLAAARANLT</sequence>
<dbReference type="RefSeq" id="XP_009036567.1">
    <property type="nucleotide sequence ID" value="XM_009038319.1"/>
</dbReference>
<gene>
    <name evidence="1" type="ORF">AURANDRAFT_63915</name>
</gene>